<feature type="binding site" description="axial binding residue" evidence="8">
    <location>
        <position position="419"/>
    </location>
    <ligand>
        <name>heme b</name>
        <dbReference type="ChEBI" id="CHEBI:60344"/>
    </ligand>
    <ligandPart>
        <name>Fe</name>
        <dbReference type="ChEBI" id="CHEBI:18248"/>
    </ligandPart>
</feature>
<keyword evidence="7" id="KW-0325">Glycoprotein</keyword>
<organism evidence="10 11">
    <name type="scientific">Sipha flava</name>
    <name type="common">yellow sugarcane aphid</name>
    <dbReference type="NCBI Taxonomy" id="143950"/>
    <lineage>
        <taxon>Eukaryota</taxon>
        <taxon>Metazoa</taxon>
        <taxon>Ecdysozoa</taxon>
        <taxon>Arthropoda</taxon>
        <taxon>Hexapoda</taxon>
        <taxon>Insecta</taxon>
        <taxon>Pterygota</taxon>
        <taxon>Neoptera</taxon>
        <taxon>Paraneoptera</taxon>
        <taxon>Hemiptera</taxon>
        <taxon>Sternorrhyncha</taxon>
        <taxon>Aphidomorpha</taxon>
        <taxon>Aphidoidea</taxon>
        <taxon>Aphididae</taxon>
        <taxon>Sipha</taxon>
    </lineage>
</organism>
<keyword evidence="9" id="KW-0472">Membrane</keyword>
<dbReference type="PROSITE" id="PS50292">
    <property type="entry name" value="PEROXIDASE_3"/>
    <property type="match status" value="1"/>
</dbReference>
<gene>
    <name evidence="11" type="primary">LOC112683739</name>
</gene>
<name>A0A8B8FJL3_9HEMI</name>
<dbReference type="Pfam" id="PF03098">
    <property type="entry name" value="An_peroxidase"/>
    <property type="match status" value="1"/>
</dbReference>
<evidence type="ECO:0000256" key="7">
    <source>
        <dbReference type="ARBA" id="ARBA00023180"/>
    </source>
</evidence>
<evidence type="ECO:0000256" key="4">
    <source>
        <dbReference type="ARBA" id="ARBA00022617"/>
    </source>
</evidence>
<reference evidence="11" key="1">
    <citation type="submission" date="2025-08" db="UniProtKB">
        <authorList>
            <consortium name="RefSeq"/>
        </authorList>
    </citation>
    <scope>IDENTIFICATION</scope>
    <source>
        <tissue evidence="11">Whole body</tissue>
    </source>
</reference>
<evidence type="ECO:0000256" key="1">
    <source>
        <dbReference type="ARBA" id="ARBA00004613"/>
    </source>
</evidence>
<dbReference type="InterPro" id="IPR037120">
    <property type="entry name" value="Haem_peroxidase_sf_animal"/>
</dbReference>
<evidence type="ECO:0000256" key="6">
    <source>
        <dbReference type="ARBA" id="ARBA00023004"/>
    </source>
</evidence>
<evidence type="ECO:0000256" key="9">
    <source>
        <dbReference type="SAM" id="Phobius"/>
    </source>
</evidence>
<dbReference type="PANTHER" id="PTHR11475">
    <property type="entry name" value="OXIDASE/PEROXIDASE"/>
    <property type="match status" value="1"/>
</dbReference>
<dbReference type="GO" id="GO:0020037">
    <property type="term" value="F:heme binding"/>
    <property type="evidence" value="ECO:0007669"/>
    <property type="project" value="InterPro"/>
</dbReference>
<keyword evidence="9" id="KW-0812">Transmembrane</keyword>
<proteinExistence type="predicted"/>
<keyword evidence="3" id="KW-0575">Peroxidase</keyword>
<dbReference type="InterPro" id="IPR010255">
    <property type="entry name" value="Haem_peroxidase_sf"/>
</dbReference>
<keyword evidence="6 8" id="KW-0408">Iron</keyword>
<dbReference type="FunFam" id="1.10.640.10:FF:000003">
    <property type="entry name" value="chorion peroxidase"/>
    <property type="match status" value="1"/>
</dbReference>
<evidence type="ECO:0000313" key="10">
    <source>
        <dbReference type="Proteomes" id="UP000694846"/>
    </source>
</evidence>
<feature type="transmembrane region" description="Helical" evidence="9">
    <location>
        <begin position="27"/>
        <end position="48"/>
    </location>
</feature>
<accession>A0A8B8FJL3</accession>
<keyword evidence="10" id="KW-1185">Reference proteome</keyword>
<evidence type="ECO:0000256" key="3">
    <source>
        <dbReference type="ARBA" id="ARBA00022559"/>
    </source>
</evidence>
<evidence type="ECO:0000313" key="11">
    <source>
        <dbReference type="RefSeq" id="XP_025410681.1"/>
    </source>
</evidence>
<dbReference type="GeneID" id="112683739"/>
<dbReference type="OrthoDB" id="823504at2759"/>
<dbReference type="PANTHER" id="PTHR11475:SF4">
    <property type="entry name" value="CHORION PEROXIDASE"/>
    <property type="match status" value="1"/>
</dbReference>
<evidence type="ECO:0000256" key="5">
    <source>
        <dbReference type="ARBA" id="ARBA00022729"/>
    </source>
</evidence>
<keyword evidence="9" id="KW-1133">Transmembrane helix</keyword>
<dbReference type="GO" id="GO:0006979">
    <property type="term" value="P:response to oxidative stress"/>
    <property type="evidence" value="ECO:0007669"/>
    <property type="project" value="InterPro"/>
</dbReference>
<dbReference type="Gene3D" id="1.10.640.10">
    <property type="entry name" value="Haem peroxidase domain superfamily, animal type"/>
    <property type="match status" value="1"/>
</dbReference>
<keyword evidence="3" id="KW-0560">Oxidoreductase</keyword>
<dbReference type="PRINTS" id="PR00457">
    <property type="entry name" value="ANPEROXIDASE"/>
</dbReference>
<dbReference type="RefSeq" id="XP_025410681.1">
    <property type="nucleotide sequence ID" value="XM_025554896.1"/>
</dbReference>
<dbReference type="GO" id="GO:0046872">
    <property type="term" value="F:metal ion binding"/>
    <property type="evidence" value="ECO:0007669"/>
    <property type="project" value="UniProtKB-KW"/>
</dbReference>
<keyword evidence="2" id="KW-0964">Secreted</keyword>
<evidence type="ECO:0000256" key="8">
    <source>
        <dbReference type="PIRSR" id="PIRSR619791-2"/>
    </source>
</evidence>
<dbReference type="GO" id="GO:0004601">
    <property type="term" value="F:peroxidase activity"/>
    <property type="evidence" value="ECO:0007669"/>
    <property type="project" value="UniProtKB-KW"/>
</dbReference>
<dbReference type="InterPro" id="IPR019791">
    <property type="entry name" value="Haem_peroxidase_animal"/>
</dbReference>
<keyword evidence="5" id="KW-0732">Signal</keyword>
<dbReference type="GO" id="GO:0005576">
    <property type="term" value="C:extracellular region"/>
    <property type="evidence" value="ECO:0007669"/>
    <property type="project" value="UniProtKB-SubCell"/>
</dbReference>
<dbReference type="SUPFAM" id="SSF48113">
    <property type="entry name" value="Heme-dependent peroxidases"/>
    <property type="match status" value="1"/>
</dbReference>
<comment type="subcellular location">
    <subcellularLocation>
        <location evidence="1">Secreted</location>
    </subcellularLocation>
</comment>
<dbReference type="AlphaFoldDB" id="A0A8B8FJL3"/>
<protein>
    <submittedName>
        <fullName evidence="11">Peroxidase-like</fullName>
    </submittedName>
</protein>
<keyword evidence="8" id="KW-0479">Metal-binding</keyword>
<evidence type="ECO:0000256" key="2">
    <source>
        <dbReference type="ARBA" id="ARBA00022525"/>
    </source>
</evidence>
<dbReference type="GO" id="GO:0022412">
    <property type="term" value="P:cellular process involved in reproduction in multicellular organism"/>
    <property type="evidence" value="ECO:0007669"/>
    <property type="project" value="UniProtKB-ARBA"/>
</dbReference>
<keyword evidence="4 8" id="KW-0349">Heme</keyword>
<dbReference type="Proteomes" id="UP000694846">
    <property type="component" value="Unplaced"/>
</dbReference>
<sequence>MFFSSKNDETKPLLSGKRGTKWNMCRLVKWTLIVICLGIFFTSLWFVISDYEYQTVSKKPQARHALHISSAVTTNNDYLKQCAPQVKCDPYAKYRSVNGSCNNLKTPTWGAANTPFLRMLNANFSDGYYELRKQTNGSALPSPRVVNINVFLTREKYRTDENNVLLLPFGQLLAHDLSGLSNDVPENEFSIVTDCCTDENARKTFSQCQLVVENPLDDPVYSKHNIFCMGLVRSLTSRNYSCPLYPTTFFNENTHFIDASNVYGSSESVARRLRLMEGGRLNFSLSDDGQMFCPFQEKKKFIEIERQNSSLQYDTGDPNNGNQNLGILVMQTAFLRFHNYIAFELSTINSHWSDETIYQESRRIVIGTIQRIAYQDFLPIIIGEDYQEIYGINGKNIYDPMMDPSMAMELTSAALRVLHTIIPVQLNFMNNDYKIESSENITDWMLRPVLLPVKDNFDKLLKGFLETPGRMVQPSYNFYISNYLFSFPKQPPYTGRDLLSLDIARGRDVGLQPYTKVKHLCGLPLAKKFEDLIDLIHIKDINKLKELYHSVNDIDLIVGLLLEKISDGAIVGPTTRCLISDGFYRYKAGDRFFYDVQGQPGSFTPEQLKVIKKITLGHVICAISNVDHVQEAIFKSIDHKLFSTIKLKCDNEFTLDFEEWTESNNRQEF</sequence>